<evidence type="ECO:0000256" key="1">
    <source>
        <dbReference type="ARBA" id="ARBA00007768"/>
    </source>
</evidence>
<evidence type="ECO:0000256" key="3">
    <source>
        <dbReference type="SAM" id="MobiDB-lite"/>
    </source>
</evidence>
<dbReference type="GO" id="GO:0005507">
    <property type="term" value="F:copper ion binding"/>
    <property type="evidence" value="ECO:0007669"/>
    <property type="project" value="TreeGrafter"/>
</dbReference>
<dbReference type="RefSeq" id="XP_031919648.1">
    <property type="nucleotide sequence ID" value="XM_032058271.1"/>
</dbReference>
<dbReference type="AlphaFoldDB" id="A0A5N6TB24"/>
<dbReference type="PANTHER" id="PTHR12598">
    <property type="entry name" value="COPPER HOMEOSTASIS PROTEIN CUTC"/>
    <property type="match status" value="1"/>
</dbReference>
<comment type="similarity">
    <text evidence="1">Belongs to the CutC family.</text>
</comment>
<dbReference type="OrthoDB" id="7392499at2759"/>
<name>A0A5N6TB24_ASPPS</name>
<organism evidence="4 5">
    <name type="scientific">Aspergillus pseudotamarii</name>
    <dbReference type="NCBI Taxonomy" id="132259"/>
    <lineage>
        <taxon>Eukaryota</taxon>
        <taxon>Fungi</taxon>
        <taxon>Dikarya</taxon>
        <taxon>Ascomycota</taxon>
        <taxon>Pezizomycotina</taxon>
        <taxon>Eurotiomycetes</taxon>
        <taxon>Eurotiomycetidae</taxon>
        <taxon>Eurotiales</taxon>
        <taxon>Aspergillaceae</taxon>
        <taxon>Aspergillus</taxon>
        <taxon>Aspergillus subgen. Circumdati</taxon>
    </lineage>
</organism>
<dbReference type="Proteomes" id="UP000325672">
    <property type="component" value="Unassembled WGS sequence"/>
</dbReference>
<proteinExistence type="inferred from homology"/>
<keyword evidence="5" id="KW-1185">Reference proteome</keyword>
<evidence type="ECO:0000313" key="4">
    <source>
        <dbReference type="EMBL" id="KAE8143585.1"/>
    </source>
</evidence>
<dbReference type="InterPro" id="IPR005627">
    <property type="entry name" value="CutC-like"/>
</dbReference>
<evidence type="ECO:0000256" key="2">
    <source>
        <dbReference type="ARBA" id="ARBA00019014"/>
    </source>
</evidence>
<evidence type="ECO:0000313" key="5">
    <source>
        <dbReference type="Proteomes" id="UP000325672"/>
    </source>
</evidence>
<dbReference type="Pfam" id="PF03932">
    <property type="entry name" value="CutC"/>
    <property type="match status" value="1"/>
</dbReference>
<feature type="compositionally biased region" description="Basic and acidic residues" evidence="3">
    <location>
        <begin position="12"/>
        <end position="21"/>
    </location>
</feature>
<dbReference type="EMBL" id="ML743551">
    <property type="protein sequence ID" value="KAE8143585.1"/>
    <property type="molecule type" value="Genomic_DNA"/>
</dbReference>
<gene>
    <name evidence="4" type="ORF">BDV38DRAFT_276670</name>
</gene>
<protein>
    <recommendedName>
        <fullName evidence="2">Copper homeostasis protein cutC homolog</fullName>
    </recommendedName>
</protein>
<feature type="region of interest" description="Disordered" evidence="3">
    <location>
        <begin position="1"/>
        <end position="21"/>
    </location>
</feature>
<reference evidence="4 5" key="1">
    <citation type="submission" date="2019-04" db="EMBL/GenBank/DDBJ databases">
        <title>Friends and foes A comparative genomics study of 23 Aspergillus species from section Flavi.</title>
        <authorList>
            <consortium name="DOE Joint Genome Institute"/>
            <person name="Kjaerbolling I."/>
            <person name="Vesth T."/>
            <person name="Frisvad J.C."/>
            <person name="Nybo J.L."/>
            <person name="Theobald S."/>
            <person name="Kildgaard S."/>
            <person name="Isbrandt T."/>
            <person name="Kuo A."/>
            <person name="Sato A."/>
            <person name="Lyhne E.K."/>
            <person name="Kogle M.E."/>
            <person name="Wiebenga A."/>
            <person name="Kun R.S."/>
            <person name="Lubbers R.J."/>
            <person name="Makela M.R."/>
            <person name="Barry K."/>
            <person name="Chovatia M."/>
            <person name="Clum A."/>
            <person name="Daum C."/>
            <person name="Haridas S."/>
            <person name="He G."/>
            <person name="LaButti K."/>
            <person name="Lipzen A."/>
            <person name="Mondo S."/>
            <person name="Riley R."/>
            <person name="Salamov A."/>
            <person name="Simmons B.A."/>
            <person name="Magnuson J.K."/>
            <person name="Henrissat B."/>
            <person name="Mortensen U.H."/>
            <person name="Larsen T.O."/>
            <person name="Devries R.P."/>
            <person name="Grigoriev I.V."/>
            <person name="Machida M."/>
            <person name="Baker S.E."/>
            <person name="Andersen M.R."/>
        </authorList>
    </citation>
    <scope>NUCLEOTIDE SEQUENCE [LARGE SCALE GENOMIC DNA]</scope>
    <source>
        <strain evidence="4 5">CBS 117625</strain>
    </source>
</reference>
<dbReference type="GeneID" id="43642481"/>
<dbReference type="PANTHER" id="PTHR12598:SF0">
    <property type="entry name" value="COPPER HOMEOSTASIS PROTEIN CUTC HOMOLOG"/>
    <property type="match status" value="1"/>
</dbReference>
<sequence length="269" mass="29469">MEHVKPGSALRDSTKNGSRKDATSPLLEIACFNEKSAIIAASAGADRIELCRDYASGGLSPEPETVANLKSQISIPVYVMIRPHAESFYYNDTDFETMKRTMQSLMEKGADGFVFGILTLDAPAQAIPRIDVARNKELVELAQGRPCTFHRAFDLIPESNWDFALADIVECGFTSILTSGPSGGTAIECVDQLDRLIHERLVQLKRRMEGYNRLPQIIVGGGVRATNIRMLWERTRAPAFHSAALALSSMELASEGEVEALRAALNQAI</sequence>
<accession>A0A5N6TB24</accession>
<dbReference type="Gene3D" id="3.20.20.380">
    <property type="entry name" value="Copper homeostasis (CutC) domain"/>
    <property type="match status" value="1"/>
</dbReference>
<dbReference type="SUPFAM" id="SSF110395">
    <property type="entry name" value="CutC-like"/>
    <property type="match status" value="1"/>
</dbReference>
<dbReference type="InterPro" id="IPR036822">
    <property type="entry name" value="CutC-like_dom_sf"/>
</dbReference>